<dbReference type="HOGENOM" id="CLU_591824_0_0_1"/>
<dbReference type="PROSITE" id="PS50048">
    <property type="entry name" value="ZN2_CY6_FUNGAL_2"/>
    <property type="match status" value="1"/>
</dbReference>
<feature type="region of interest" description="Disordered" evidence="2">
    <location>
        <begin position="318"/>
        <end position="348"/>
    </location>
</feature>
<reference evidence="5 6" key="1">
    <citation type="journal article" date="2009" name="Genome Res.">
        <title>Comparative genomics of the fungal pathogens Candida dubliniensis and Candida albicans.</title>
        <authorList>
            <person name="Jackson A.P."/>
            <person name="Gamble J.A."/>
            <person name="Yeomans T."/>
            <person name="Moran G.P."/>
            <person name="Saunders D."/>
            <person name="Harris D."/>
            <person name="Aslett M."/>
            <person name="Barrell J.F."/>
            <person name="Butler G."/>
            <person name="Citiulo F."/>
            <person name="Coleman D.C."/>
            <person name="de Groot P.W.J."/>
            <person name="Goodwin T.J."/>
            <person name="Quail M.A."/>
            <person name="McQuillan J."/>
            <person name="Munro C.A."/>
            <person name="Pain A."/>
            <person name="Poulter R.T."/>
            <person name="Rajandream M.A."/>
            <person name="Renauld H."/>
            <person name="Spiering M.J."/>
            <person name="Tivey A."/>
            <person name="Gow N.A.R."/>
            <person name="Barrell B."/>
            <person name="Sullivan D.J."/>
            <person name="Berriman M."/>
        </authorList>
    </citation>
    <scope>NUCLEOTIDE SEQUENCE [LARGE SCALE GENOMIC DNA]</scope>
    <source>
        <strain evidence="6">CD36 / ATCC MYA-646 / CBS 7987 / NCPF 3949 / NRRL Y-17841</strain>
    </source>
</reference>
<dbReference type="GeneID" id="8047656"/>
<evidence type="ECO:0000256" key="2">
    <source>
        <dbReference type="SAM" id="MobiDB-lite"/>
    </source>
</evidence>
<dbReference type="SUPFAM" id="SSF57701">
    <property type="entry name" value="Zn2/Cys6 DNA-binding domain"/>
    <property type="match status" value="1"/>
</dbReference>
<dbReference type="RefSeq" id="XP_002419909.1">
    <property type="nucleotide sequence ID" value="XM_002419864.1"/>
</dbReference>
<feature type="compositionally biased region" description="Basic and acidic residues" evidence="2">
    <location>
        <begin position="278"/>
        <end position="290"/>
    </location>
</feature>
<proteinExistence type="predicted"/>
<dbReference type="PANTHER" id="PTHR37534">
    <property type="entry name" value="TRANSCRIPTIONAL ACTIVATOR PROTEIN UGA3"/>
    <property type="match status" value="1"/>
</dbReference>
<evidence type="ECO:0000313" key="4">
    <source>
        <dbReference type="CGD" id="CAL0000165064"/>
    </source>
</evidence>
<evidence type="ECO:0000313" key="5">
    <source>
        <dbReference type="EMBL" id="CAX42124.1"/>
    </source>
</evidence>
<dbReference type="SMART" id="SM00066">
    <property type="entry name" value="GAL4"/>
    <property type="match status" value="1"/>
</dbReference>
<dbReference type="VEuPathDB" id="FungiDB:CD36_42450"/>
<dbReference type="GO" id="GO:0000981">
    <property type="term" value="F:DNA-binding transcription factor activity, RNA polymerase II-specific"/>
    <property type="evidence" value="ECO:0007669"/>
    <property type="project" value="InterPro"/>
</dbReference>
<accession>B9WFV5</accession>
<feature type="domain" description="Zn(2)-C6 fungal-type" evidence="3">
    <location>
        <begin position="384"/>
        <end position="414"/>
    </location>
</feature>
<dbReference type="PROSITE" id="PS00463">
    <property type="entry name" value="ZN2_CY6_FUNGAL_1"/>
    <property type="match status" value="1"/>
</dbReference>
<dbReference type="Gene3D" id="4.10.240.10">
    <property type="entry name" value="Zn(2)-C6 fungal-type DNA-binding domain"/>
    <property type="match status" value="1"/>
</dbReference>
<dbReference type="InterPro" id="IPR036864">
    <property type="entry name" value="Zn2-C6_fun-type_DNA-bd_sf"/>
</dbReference>
<dbReference type="CDD" id="cd00067">
    <property type="entry name" value="GAL4"/>
    <property type="match status" value="1"/>
</dbReference>
<feature type="region of interest" description="Disordered" evidence="2">
    <location>
        <begin position="269"/>
        <end position="297"/>
    </location>
</feature>
<sequence>MIFSIYGSSGPIKQYHTAHSSPIRNNSLVTESIYGVESSSSNLPPVKLTSPVSNQRNKISNPFLESSNNTFDGTPLPREDIIRIINENCLPRLSGSLPSTPSKIKKNGQLYRSDNLQVIQSSPPSITKVDNSETGIEIEKDFLTFDYENQDDILKAEEVYRNLYGISPNESTTSSSKITGISICSRSLIAYNLFATPCHNNAKECEGSEDNSIISQISNRKSRSKQKHQLQSSVIKHDIKSLNSPDKNINVSTKPFSISTCRNSFITSSASSANTDSDSYKHSRISEPQKTKNCSSSQDGNFIVKLKLQADSLVCKDETSNNNYDNKKPSPFSMADSSSEVSSDNEYIPEKRVTRNNKRKLRPVGTMVTQHEKKRKLGARSKTGCWTCRIRHKACPEEKPSCSQCIRLQLDCDYSDKRPSYMSDPNLQIQKLKEIRAITNQNKRANFLSSKGKTGLRSSNTQ</sequence>
<feature type="compositionally biased region" description="Low complexity" evidence="2">
    <location>
        <begin position="333"/>
        <end position="342"/>
    </location>
</feature>
<dbReference type="Proteomes" id="UP000002605">
    <property type="component" value="Chromosome 4"/>
</dbReference>
<feature type="region of interest" description="Disordered" evidence="2">
    <location>
        <begin position="218"/>
        <end position="239"/>
    </location>
</feature>
<dbReference type="OrthoDB" id="3251668at2759"/>
<evidence type="ECO:0000259" key="3">
    <source>
        <dbReference type="PROSITE" id="PS50048"/>
    </source>
</evidence>
<dbReference type="GO" id="GO:0008270">
    <property type="term" value="F:zinc ion binding"/>
    <property type="evidence" value="ECO:0007669"/>
    <property type="project" value="InterPro"/>
</dbReference>
<dbReference type="EMBL" id="FM992691">
    <property type="protein sequence ID" value="CAX42124.1"/>
    <property type="molecule type" value="Genomic_DNA"/>
</dbReference>
<dbReference type="CGD" id="CAL0000165064">
    <property type="gene designation" value="Cd36_42450"/>
</dbReference>
<dbReference type="InterPro" id="IPR001138">
    <property type="entry name" value="Zn2Cys6_DnaBD"/>
</dbReference>
<dbReference type="KEGG" id="cdu:CD36_42450"/>
<keyword evidence="6" id="KW-1185">Reference proteome</keyword>
<gene>
    <name evidence="4" type="ordered locus">Cd36_42450</name>
    <name evidence="5" type="ORF">CD36_42450</name>
</gene>
<dbReference type="PANTHER" id="PTHR37534:SF45">
    <property type="entry name" value="TRANSCRIPTIONAL REGULATORY PROTEIN UME6"/>
    <property type="match status" value="1"/>
</dbReference>
<organism evidence="5 6">
    <name type="scientific">Candida dubliniensis (strain CD36 / ATCC MYA-646 / CBS 7987 / NCPF 3949 / NRRL Y-17841)</name>
    <name type="common">Yeast</name>
    <dbReference type="NCBI Taxonomy" id="573826"/>
    <lineage>
        <taxon>Eukaryota</taxon>
        <taxon>Fungi</taxon>
        <taxon>Dikarya</taxon>
        <taxon>Ascomycota</taxon>
        <taxon>Saccharomycotina</taxon>
        <taxon>Pichiomycetes</taxon>
        <taxon>Debaryomycetaceae</taxon>
        <taxon>Candida/Lodderomyces clade</taxon>
        <taxon>Candida</taxon>
    </lineage>
</organism>
<dbReference type="AlphaFoldDB" id="B9WFV5"/>
<keyword evidence="1" id="KW-0539">Nucleus</keyword>
<evidence type="ECO:0000313" key="6">
    <source>
        <dbReference type="Proteomes" id="UP000002605"/>
    </source>
</evidence>
<dbReference type="Pfam" id="PF00172">
    <property type="entry name" value="Zn_clus"/>
    <property type="match status" value="1"/>
</dbReference>
<dbReference type="eggNOG" id="ENOG502RX7Y">
    <property type="taxonomic scope" value="Eukaryota"/>
</dbReference>
<name>B9WFV5_CANDC</name>
<protein>
    <submittedName>
        <fullName evidence="5">Zinc cluster transcription factor, putative</fullName>
    </submittedName>
</protein>
<evidence type="ECO:0000256" key="1">
    <source>
        <dbReference type="ARBA" id="ARBA00023242"/>
    </source>
</evidence>